<gene>
    <name evidence="1" type="ORF">T02_5457</name>
</gene>
<sequence length="126" mass="14996">MQNAKRQSCGWHFRYRHPDIAGNWLAHVFTDNTNPLKIKKRVEFDCSWHLVSCPKEEEENLAKMECNPVTQKPVNIAIATEETGNRFTRRYRHCQDTRRLPLTRRIGGRIRNHDLERLDITKVKQE</sequence>
<reference evidence="1 2" key="1">
    <citation type="submission" date="2015-05" db="EMBL/GenBank/DDBJ databases">
        <title>Evolution of Trichinella species and genotypes.</title>
        <authorList>
            <person name="Korhonen P.K."/>
            <person name="Edoardo P."/>
            <person name="Giuseppe L.R."/>
            <person name="Gasser R.B."/>
        </authorList>
    </citation>
    <scope>NUCLEOTIDE SEQUENCE [LARGE SCALE GENOMIC DNA]</scope>
    <source>
        <strain evidence="1">ISS10</strain>
    </source>
</reference>
<comment type="caution">
    <text evidence="1">The sequence shown here is derived from an EMBL/GenBank/DDBJ whole genome shotgun (WGS) entry which is preliminary data.</text>
</comment>
<evidence type="ECO:0000313" key="1">
    <source>
        <dbReference type="EMBL" id="KRZ61739.1"/>
    </source>
</evidence>
<protein>
    <submittedName>
        <fullName evidence="1">Uncharacterized protein</fullName>
    </submittedName>
</protein>
<accession>A0A0V1LQJ6</accession>
<dbReference type="EMBL" id="JYDW01000015">
    <property type="protein sequence ID" value="KRZ61739.1"/>
    <property type="molecule type" value="Genomic_DNA"/>
</dbReference>
<organism evidence="1 2">
    <name type="scientific">Trichinella nativa</name>
    <dbReference type="NCBI Taxonomy" id="6335"/>
    <lineage>
        <taxon>Eukaryota</taxon>
        <taxon>Metazoa</taxon>
        <taxon>Ecdysozoa</taxon>
        <taxon>Nematoda</taxon>
        <taxon>Enoplea</taxon>
        <taxon>Dorylaimia</taxon>
        <taxon>Trichinellida</taxon>
        <taxon>Trichinellidae</taxon>
        <taxon>Trichinella</taxon>
    </lineage>
</organism>
<name>A0A0V1LQJ6_9BILA</name>
<dbReference type="Proteomes" id="UP000054721">
    <property type="component" value="Unassembled WGS sequence"/>
</dbReference>
<dbReference type="AlphaFoldDB" id="A0A0V1LQJ6"/>
<proteinExistence type="predicted"/>
<keyword evidence="2" id="KW-1185">Reference proteome</keyword>
<evidence type="ECO:0000313" key="2">
    <source>
        <dbReference type="Proteomes" id="UP000054721"/>
    </source>
</evidence>